<dbReference type="InterPro" id="IPR029021">
    <property type="entry name" value="Prot-tyrosine_phosphatase-like"/>
</dbReference>
<comment type="similarity">
    <text evidence="1 3">Belongs to the protein-tyrosine phosphatase family. Non-receptor class dual specificity subfamily.</text>
</comment>
<dbReference type="PROSITE" id="PS50056">
    <property type="entry name" value="TYR_PHOSPHATASE_2"/>
    <property type="match status" value="1"/>
</dbReference>
<dbReference type="GO" id="GO:0043409">
    <property type="term" value="P:negative regulation of MAPK cascade"/>
    <property type="evidence" value="ECO:0007669"/>
    <property type="project" value="TreeGrafter"/>
</dbReference>
<dbReference type="PANTHER" id="PTHR45682:SF5">
    <property type="entry name" value="DUAL SPECIFICITY PROTEIN PHOSPHATASE"/>
    <property type="match status" value="1"/>
</dbReference>
<evidence type="ECO:0000313" key="6">
    <source>
        <dbReference type="EMBL" id="KAH9361767.1"/>
    </source>
</evidence>
<comment type="caution">
    <text evidence="6">The sequence shown here is derived from an EMBL/GenBank/DDBJ whole genome shotgun (WGS) entry which is preliminary data.</text>
</comment>
<accession>A0A9J6FGD8</accession>
<dbReference type="VEuPathDB" id="VectorBase:HLOH_043282"/>
<dbReference type="Pfam" id="PF00782">
    <property type="entry name" value="DSPc"/>
    <property type="match status" value="1"/>
</dbReference>
<name>A0A9J6FGD8_HAELO</name>
<dbReference type="EC" id="3.1.3.48" evidence="3"/>
<dbReference type="SUPFAM" id="SSF52799">
    <property type="entry name" value="(Phosphotyrosine protein) phosphatases II"/>
    <property type="match status" value="1"/>
</dbReference>
<dbReference type="GO" id="GO:0033549">
    <property type="term" value="F:MAP kinase phosphatase activity"/>
    <property type="evidence" value="ECO:0007669"/>
    <property type="project" value="TreeGrafter"/>
</dbReference>
<proteinExistence type="inferred from homology"/>
<dbReference type="Proteomes" id="UP000821853">
    <property type="component" value="Chromosome 1"/>
</dbReference>
<evidence type="ECO:0000256" key="2">
    <source>
        <dbReference type="PIRSR" id="PIRSR620405-1"/>
    </source>
</evidence>
<dbReference type="InterPro" id="IPR000387">
    <property type="entry name" value="Tyr_Pase_dom"/>
</dbReference>
<keyword evidence="3" id="KW-0904">Protein phosphatase</keyword>
<dbReference type="InterPro" id="IPR020422">
    <property type="entry name" value="TYR_PHOSPHATASE_DUAL_dom"/>
</dbReference>
<evidence type="ECO:0000259" key="5">
    <source>
        <dbReference type="PROSITE" id="PS50056"/>
    </source>
</evidence>
<dbReference type="PRINTS" id="PR01909">
    <property type="entry name" value="ADSPHPHTASEA"/>
</dbReference>
<comment type="catalytic activity">
    <reaction evidence="3">
        <text>O-phospho-L-seryl-[protein] + H2O = L-seryl-[protein] + phosphate</text>
        <dbReference type="Rhea" id="RHEA:20629"/>
        <dbReference type="Rhea" id="RHEA-COMP:9863"/>
        <dbReference type="Rhea" id="RHEA-COMP:11604"/>
        <dbReference type="ChEBI" id="CHEBI:15377"/>
        <dbReference type="ChEBI" id="CHEBI:29999"/>
        <dbReference type="ChEBI" id="CHEBI:43474"/>
        <dbReference type="ChEBI" id="CHEBI:83421"/>
        <dbReference type="EC" id="3.1.3.16"/>
    </reaction>
</comment>
<comment type="function">
    <text evidence="3">Dual specificity phosphatase able to dephosphorylate phosphotyrosine, phosphoserine and phosphothreonine residues, with a preference for phosphotyrosine as a substrate.</text>
</comment>
<dbReference type="OMA" id="SYMHVNT"/>
<protein>
    <recommendedName>
        <fullName evidence="3">Dual specificity protein phosphatase</fullName>
        <ecNumber evidence="3">3.1.3.16</ecNumber>
        <ecNumber evidence="3">3.1.3.48</ecNumber>
    </recommendedName>
</protein>
<comment type="catalytic activity">
    <reaction evidence="3">
        <text>O-phospho-L-tyrosyl-[protein] + H2O = L-tyrosyl-[protein] + phosphate</text>
        <dbReference type="Rhea" id="RHEA:10684"/>
        <dbReference type="Rhea" id="RHEA-COMP:10136"/>
        <dbReference type="Rhea" id="RHEA-COMP:20101"/>
        <dbReference type="ChEBI" id="CHEBI:15377"/>
        <dbReference type="ChEBI" id="CHEBI:43474"/>
        <dbReference type="ChEBI" id="CHEBI:46858"/>
        <dbReference type="ChEBI" id="CHEBI:61978"/>
        <dbReference type="EC" id="3.1.3.48"/>
    </reaction>
</comment>
<sequence>MSVLGSDNNSFAMKGLHQILIEVKPELKPLPGVALLAKLHGYRPPPADRYTYGVDCDEVYPGIFVGDEGAARNKDYLHGLGVTHVLNTAEGPQFGQVDTNQAFYASHSISYLGLRLVDIPQEDIAAHFEKCANFIDDCLEHNGKVLVNCRMGMSRSATIAIAYLMIKKGMTVDDGLRTLRMNRAVRPNNGFLSQLVQLDTKLRS</sequence>
<dbReference type="PRINTS" id="PR01908">
    <property type="entry name" value="ADSPHPHTASE"/>
</dbReference>
<dbReference type="GO" id="GO:0004722">
    <property type="term" value="F:protein serine/threonine phosphatase activity"/>
    <property type="evidence" value="ECO:0007669"/>
    <property type="project" value="UniProtKB-EC"/>
</dbReference>
<feature type="domain" description="Tyrosine specific protein phosphatases" evidence="5">
    <location>
        <begin position="126"/>
        <end position="183"/>
    </location>
</feature>
<dbReference type="SMART" id="SM00195">
    <property type="entry name" value="DSPc"/>
    <property type="match status" value="1"/>
</dbReference>
<feature type="domain" description="Tyrosine-protein phosphatase" evidence="4">
    <location>
        <begin position="55"/>
        <end position="204"/>
    </location>
</feature>
<dbReference type="EMBL" id="JABSTR010000001">
    <property type="protein sequence ID" value="KAH9361767.1"/>
    <property type="molecule type" value="Genomic_DNA"/>
</dbReference>
<keyword evidence="7" id="KW-1185">Reference proteome</keyword>
<evidence type="ECO:0000259" key="4">
    <source>
        <dbReference type="PROSITE" id="PS50054"/>
    </source>
</evidence>
<dbReference type="OrthoDB" id="253091at2759"/>
<feature type="active site" description="Phosphocysteine intermediate" evidence="2">
    <location>
        <position position="149"/>
    </location>
</feature>
<dbReference type="PANTHER" id="PTHR45682">
    <property type="entry name" value="AGAP008228-PA"/>
    <property type="match status" value="1"/>
</dbReference>
<evidence type="ECO:0000256" key="3">
    <source>
        <dbReference type="RuleBase" id="RU366038"/>
    </source>
</evidence>
<dbReference type="GO" id="GO:0004725">
    <property type="term" value="F:protein tyrosine phosphatase activity"/>
    <property type="evidence" value="ECO:0007669"/>
    <property type="project" value="UniProtKB-EC"/>
</dbReference>
<gene>
    <name evidence="6" type="ORF">HPB48_005080</name>
</gene>
<organism evidence="6 7">
    <name type="scientific">Haemaphysalis longicornis</name>
    <name type="common">Bush tick</name>
    <dbReference type="NCBI Taxonomy" id="44386"/>
    <lineage>
        <taxon>Eukaryota</taxon>
        <taxon>Metazoa</taxon>
        <taxon>Ecdysozoa</taxon>
        <taxon>Arthropoda</taxon>
        <taxon>Chelicerata</taxon>
        <taxon>Arachnida</taxon>
        <taxon>Acari</taxon>
        <taxon>Parasitiformes</taxon>
        <taxon>Ixodida</taxon>
        <taxon>Ixodoidea</taxon>
        <taxon>Ixodidae</taxon>
        <taxon>Haemaphysalinae</taxon>
        <taxon>Haemaphysalis</taxon>
    </lineage>
</organism>
<dbReference type="PROSITE" id="PS50054">
    <property type="entry name" value="TYR_PHOSPHATASE_DUAL"/>
    <property type="match status" value="1"/>
</dbReference>
<dbReference type="EC" id="3.1.3.16" evidence="3"/>
<dbReference type="CDD" id="cd14515">
    <property type="entry name" value="DUSP3-like"/>
    <property type="match status" value="1"/>
</dbReference>
<evidence type="ECO:0000256" key="1">
    <source>
        <dbReference type="ARBA" id="ARBA00008601"/>
    </source>
</evidence>
<dbReference type="GO" id="GO:0008138">
    <property type="term" value="F:protein tyrosine/serine/threonine phosphatase activity"/>
    <property type="evidence" value="ECO:0007669"/>
    <property type="project" value="UniProtKB-UniRule"/>
</dbReference>
<dbReference type="Gene3D" id="3.90.190.10">
    <property type="entry name" value="Protein tyrosine phosphatase superfamily"/>
    <property type="match status" value="1"/>
</dbReference>
<dbReference type="InterPro" id="IPR000340">
    <property type="entry name" value="Dual-sp_phosphatase_cat-dom"/>
</dbReference>
<dbReference type="GO" id="GO:0005737">
    <property type="term" value="C:cytoplasm"/>
    <property type="evidence" value="ECO:0007669"/>
    <property type="project" value="TreeGrafter"/>
</dbReference>
<evidence type="ECO:0000313" key="7">
    <source>
        <dbReference type="Proteomes" id="UP000821853"/>
    </source>
</evidence>
<reference evidence="6 7" key="1">
    <citation type="journal article" date="2020" name="Cell">
        <title>Large-Scale Comparative Analyses of Tick Genomes Elucidate Their Genetic Diversity and Vector Capacities.</title>
        <authorList>
            <consortium name="Tick Genome and Microbiome Consortium (TIGMIC)"/>
            <person name="Jia N."/>
            <person name="Wang J."/>
            <person name="Shi W."/>
            <person name="Du L."/>
            <person name="Sun Y."/>
            <person name="Zhan W."/>
            <person name="Jiang J.F."/>
            <person name="Wang Q."/>
            <person name="Zhang B."/>
            <person name="Ji P."/>
            <person name="Bell-Sakyi L."/>
            <person name="Cui X.M."/>
            <person name="Yuan T.T."/>
            <person name="Jiang B.G."/>
            <person name="Yang W.F."/>
            <person name="Lam T.T."/>
            <person name="Chang Q.C."/>
            <person name="Ding S.J."/>
            <person name="Wang X.J."/>
            <person name="Zhu J.G."/>
            <person name="Ruan X.D."/>
            <person name="Zhao L."/>
            <person name="Wei J.T."/>
            <person name="Ye R.Z."/>
            <person name="Que T.C."/>
            <person name="Du C.H."/>
            <person name="Zhou Y.H."/>
            <person name="Cheng J.X."/>
            <person name="Dai P.F."/>
            <person name="Guo W.B."/>
            <person name="Han X.H."/>
            <person name="Huang E.J."/>
            <person name="Li L.F."/>
            <person name="Wei W."/>
            <person name="Gao Y.C."/>
            <person name="Liu J.Z."/>
            <person name="Shao H.Z."/>
            <person name="Wang X."/>
            <person name="Wang C.C."/>
            <person name="Yang T.C."/>
            <person name="Huo Q.B."/>
            <person name="Li W."/>
            <person name="Chen H.Y."/>
            <person name="Chen S.E."/>
            <person name="Zhou L.G."/>
            <person name="Ni X.B."/>
            <person name="Tian J.H."/>
            <person name="Sheng Y."/>
            <person name="Liu T."/>
            <person name="Pan Y.S."/>
            <person name="Xia L.Y."/>
            <person name="Li J."/>
            <person name="Zhao F."/>
            <person name="Cao W.C."/>
        </authorList>
    </citation>
    <scope>NUCLEOTIDE SEQUENCE [LARGE SCALE GENOMIC DNA]</scope>
    <source>
        <strain evidence="6">HaeL-2018</strain>
    </source>
</reference>
<dbReference type="AlphaFoldDB" id="A0A9J6FGD8"/>
<keyword evidence="3" id="KW-0378">Hydrolase</keyword>
<dbReference type="InterPro" id="IPR020405">
    <property type="entry name" value="Atypical_DUSP_subfamA"/>
</dbReference>
<comment type="catalytic activity">
    <reaction evidence="3">
        <text>O-phospho-L-threonyl-[protein] + H2O = L-threonyl-[protein] + phosphate</text>
        <dbReference type="Rhea" id="RHEA:47004"/>
        <dbReference type="Rhea" id="RHEA-COMP:11060"/>
        <dbReference type="Rhea" id="RHEA-COMP:11605"/>
        <dbReference type="ChEBI" id="CHEBI:15377"/>
        <dbReference type="ChEBI" id="CHEBI:30013"/>
        <dbReference type="ChEBI" id="CHEBI:43474"/>
        <dbReference type="ChEBI" id="CHEBI:61977"/>
        <dbReference type="EC" id="3.1.3.16"/>
    </reaction>
</comment>